<dbReference type="GO" id="GO:0005509">
    <property type="term" value="F:calcium ion binding"/>
    <property type="evidence" value="ECO:0007669"/>
    <property type="project" value="TreeGrafter"/>
</dbReference>
<dbReference type="eggNOG" id="COG3386">
    <property type="taxonomic scope" value="Bacteria"/>
</dbReference>
<evidence type="ECO:0000256" key="1">
    <source>
        <dbReference type="ARBA" id="ARBA00008853"/>
    </source>
</evidence>
<dbReference type="STRING" id="234267.Acid_3317"/>
<dbReference type="SUPFAM" id="SSF63829">
    <property type="entry name" value="Calcium-dependent phosphotriesterase"/>
    <property type="match status" value="1"/>
</dbReference>
<accession>Q021T4</accession>
<name>Q021T4_SOLUE</name>
<sequence>MPRRIQAVPFFRPATPELRYLPECPRVIGNSLLWVSIQYAADDPRGGLNVLDLATGENCHHPLPGRPGFFAETNEPDILVIGLDRRLVLYDRKREQITRTLATLPDDERVIINDGIAIPGGLIFGTKHLQFSLPVAALYHYDNATGELRELRGGQICSNGKVFDRGTLIDIDTQPKTITEYRYDGGLHPLRLIAPPATLPALPDGMRPMRGGTSIVVAYYNPEPVADGLAQEIRLSDGAVLTEWTLPGSPRVTCPEVAGDFVYFTTAVEGMSSPTPHAGSIFRAQAH</sequence>
<organism evidence="3">
    <name type="scientific">Solibacter usitatus (strain Ellin6076)</name>
    <dbReference type="NCBI Taxonomy" id="234267"/>
    <lineage>
        <taxon>Bacteria</taxon>
        <taxon>Pseudomonadati</taxon>
        <taxon>Acidobacteriota</taxon>
        <taxon>Terriglobia</taxon>
        <taxon>Bryobacterales</taxon>
        <taxon>Solibacteraceae</taxon>
        <taxon>Candidatus Solibacter</taxon>
    </lineage>
</organism>
<comment type="similarity">
    <text evidence="1">Belongs to the SMP-30/CGR1 family.</text>
</comment>
<dbReference type="PANTHER" id="PTHR10907:SF47">
    <property type="entry name" value="REGUCALCIN"/>
    <property type="match status" value="1"/>
</dbReference>
<dbReference type="Gene3D" id="2.120.10.30">
    <property type="entry name" value="TolB, C-terminal domain"/>
    <property type="match status" value="1"/>
</dbReference>
<dbReference type="KEGG" id="sus:Acid_3317"/>
<gene>
    <name evidence="3" type="ordered locus">Acid_3317</name>
</gene>
<dbReference type="InterPro" id="IPR011042">
    <property type="entry name" value="6-blade_b-propeller_TolB-like"/>
</dbReference>
<dbReference type="GO" id="GO:0019853">
    <property type="term" value="P:L-ascorbic acid biosynthetic process"/>
    <property type="evidence" value="ECO:0007669"/>
    <property type="project" value="TreeGrafter"/>
</dbReference>
<dbReference type="InParanoid" id="Q021T4"/>
<dbReference type="InterPro" id="IPR013658">
    <property type="entry name" value="SGL"/>
</dbReference>
<dbReference type="PANTHER" id="PTHR10907">
    <property type="entry name" value="REGUCALCIN"/>
    <property type="match status" value="1"/>
</dbReference>
<dbReference type="AlphaFoldDB" id="Q021T4"/>
<proteinExistence type="inferred from homology"/>
<protein>
    <submittedName>
        <fullName evidence="3">Gluconolactonase</fullName>
        <ecNumber evidence="3">3.1.1.17</ecNumber>
    </submittedName>
</protein>
<dbReference type="OrthoDB" id="261885at2"/>
<dbReference type="HOGENOM" id="CLU_969430_0_0_0"/>
<evidence type="ECO:0000313" key="3">
    <source>
        <dbReference type="EMBL" id="ABJ84291.1"/>
    </source>
</evidence>
<reference evidence="3" key="1">
    <citation type="submission" date="2006-10" db="EMBL/GenBank/DDBJ databases">
        <title>Complete sequence of Solibacter usitatus Ellin6076.</title>
        <authorList>
            <consortium name="US DOE Joint Genome Institute"/>
            <person name="Copeland A."/>
            <person name="Lucas S."/>
            <person name="Lapidus A."/>
            <person name="Barry K."/>
            <person name="Detter J.C."/>
            <person name="Glavina del Rio T."/>
            <person name="Hammon N."/>
            <person name="Israni S."/>
            <person name="Dalin E."/>
            <person name="Tice H."/>
            <person name="Pitluck S."/>
            <person name="Thompson L.S."/>
            <person name="Brettin T."/>
            <person name="Bruce D."/>
            <person name="Han C."/>
            <person name="Tapia R."/>
            <person name="Gilna P."/>
            <person name="Schmutz J."/>
            <person name="Larimer F."/>
            <person name="Land M."/>
            <person name="Hauser L."/>
            <person name="Kyrpides N."/>
            <person name="Mikhailova N."/>
            <person name="Janssen P.H."/>
            <person name="Kuske C.R."/>
            <person name="Richardson P."/>
        </authorList>
    </citation>
    <scope>NUCLEOTIDE SEQUENCE</scope>
    <source>
        <strain evidence="3">Ellin6076</strain>
    </source>
</reference>
<dbReference type="EC" id="3.1.1.17" evidence="3"/>
<dbReference type="GO" id="GO:0004341">
    <property type="term" value="F:gluconolactonase activity"/>
    <property type="evidence" value="ECO:0007669"/>
    <property type="project" value="UniProtKB-EC"/>
</dbReference>
<feature type="domain" description="SMP-30/Gluconolactonase/LRE-like region" evidence="2">
    <location>
        <begin position="21"/>
        <end position="260"/>
    </location>
</feature>
<dbReference type="Pfam" id="PF08450">
    <property type="entry name" value="SGL"/>
    <property type="match status" value="1"/>
</dbReference>
<dbReference type="EMBL" id="CP000473">
    <property type="protein sequence ID" value="ABJ84291.1"/>
    <property type="molecule type" value="Genomic_DNA"/>
</dbReference>
<evidence type="ECO:0000259" key="2">
    <source>
        <dbReference type="Pfam" id="PF08450"/>
    </source>
</evidence>
<keyword evidence="3" id="KW-0378">Hydrolase</keyword>